<dbReference type="GO" id="GO:0016787">
    <property type="term" value="F:hydrolase activity"/>
    <property type="evidence" value="ECO:0007669"/>
    <property type="project" value="UniProtKB-KW"/>
</dbReference>
<dbReference type="RefSeq" id="WP_379840075.1">
    <property type="nucleotide sequence ID" value="NZ_JBHRYQ010000001.1"/>
</dbReference>
<dbReference type="Proteomes" id="UP001595616">
    <property type="component" value="Unassembled WGS sequence"/>
</dbReference>
<accession>A0ABV7Z1J2</accession>
<keyword evidence="6" id="KW-1185">Reference proteome</keyword>
<keyword evidence="4" id="KW-0812">Transmembrane</keyword>
<sequence length="259" mass="30362">MALKHLMLKYWKSFYVSLLIWQLVFIPIYVSDGQSTSFKGSVDFQSPLENYIGGIDISKHNGAVDWEELEAHRKTENYPHFVFIKATEGSDFKDVLFEENWEQAREHNFVRGAYHFFSLISDPRKQAQYYLKTVDFRKQDFLPILDFETTSGSHKSSQRIAADVKIWLDTVEENLGVKPIIYTNTPMYKRIVKKYFPDYPLWISDYDSPNIKDFDSKELLIWQYSQSGSVKGIKGAVDLNVFIGTPHKFQKYHLKENNN</sequence>
<evidence type="ECO:0000256" key="1">
    <source>
        <dbReference type="ARBA" id="ARBA00010646"/>
    </source>
</evidence>
<protein>
    <submittedName>
        <fullName evidence="5">Glycoside hydrolase family 25 protein</fullName>
    </submittedName>
</protein>
<evidence type="ECO:0000256" key="3">
    <source>
        <dbReference type="ARBA" id="ARBA00023295"/>
    </source>
</evidence>
<proteinExistence type="inferred from homology"/>
<dbReference type="Gene3D" id="3.20.20.80">
    <property type="entry name" value="Glycosidases"/>
    <property type="match status" value="1"/>
</dbReference>
<evidence type="ECO:0000313" key="6">
    <source>
        <dbReference type="Proteomes" id="UP001595616"/>
    </source>
</evidence>
<gene>
    <name evidence="5" type="ORF">ACFOOI_21065</name>
</gene>
<organism evidence="5 6">
    <name type="scientific">Lacihabitans lacunae</name>
    <dbReference type="NCBI Taxonomy" id="1028214"/>
    <lineage>
        <taxon>Bacteria</taxon>
        <taxon>Pseudomonadati</taxon>
        <taxon>Bacteroidota</taxon>
        <taxon>Cytophagia</taxon>
        <taxon>Cytophagales</taxon>
        <taxon>Leadbetterellaceae</taxon>
        <taxon>Lacihabitans</taxon>
    </lineage>
</organism>
<evidence type="ECO:0000256" key="2">
    <source>
        <dbReference type="ARBA" id="ARBA00022801"/>
    </source>
</evidence>
<comment type="similarity">
    <text evidence="1">Belongs to the glycosyl hydrolase 25 family.</text>
</comment>
<dbReference type="PANTHER" id="PTHR34135">
    <property type="entry name" value="LYSOZYME"/>
    <property type="match status" value="1"/>
</dbReference>
<reference evidence="6" key="1">
    <citation type="journal article" date="2019" name="Int. J. Syst. Evol. Microbiol.">
        <title>The Global Catalogue of Microorganisms (GCM) 10K type strain sequencing project: providing services to taxonomists for standard genome sequencing and annotation.</title>
        <authorList>
            <consortium name="The Broad Institute Genomics Platform"/>
            <consortium name="The Broad Institute Genome Sequencing Center for Infectious Disease"/>
            <person name="Wu L."/>
            <person name="Ma J."/>
        </authorList>
    </citation>
    <scope>NUCLEOTIDE SEQUENCE [LARGE SCALE GENOMIC DNA]</scope>
    <source>
        <strain evidence="6">CECT 7956</strain>
    </source>
</reference>
<dbReference type="InterPro" id="IPR018077">
    <property type="entry name" value="Glyco_hydro_fam25_subgr"/>
</dbReference>
<dbReference type="EMBL" id="JBHRYQ010000001">
    <property type="protein sequence ID" value="MFC3813170.1"/>
    <property type="molecule type" value="Genomic_DNA"/>
</dbReference>
<keyword evidence="4" id="KW-1133">Transmembrane helix</keyword>
<dbReference type="SUPFAM" id="SSF51445">
    <property type="entry name" value="(Trans)glycosidases"/>
    <property type="match status" value="1"/>
</dbReference>
<evidence type="ECO:0000313" key="5">
    <source>
        <dbReference type="EMBL" id="MFC3813170.1"/>
    </source>
</evidence>
<evidence type="ECO:0000256" key="4">
    <source>
        <dbReference type="SAM" id="Phobius"/>
    </source>
</evidence>
<feature type="transmembrane region" description="Helical" evidence="4">
    <location>
        <begin position="12"/>
        <end position="30"/>
    </location>
</feature>
<name>A0ABV7Z1J2_9BACT</name>
<keyword evidence="4" id="KW-0472">Membrane</keyword>
<keyword evidence="3" id="KW-0326">Glycosidase</keyword>
<dbReference type="InterPro" id="IPR017853">
    <property type="entry name" value="GH"/>
</dbReference>
<comment type="caution">
    <text evidence="5">The sequence shown here is derived from an EMBL/GenBank/DDBJ whole genome shotgun (WGS) entry which is preliminary data.</text>
</comment>
<dbReference type="InterPro" id="IPR002053">
    <property type="entry name" value="Glyco_hydro_25"/>
</dbReference>
<dbReference type="PROSITE" id="PS51904">
    <property type="entry name" value="GLYCOSYL_HYDROL_F25_2"/>
    <property type="match status" value="1"/>
</dbReference>
<dbReference type="PANTHER" id="PTHR34135:SF2">
    <property type="entry name" value="LYSOZYME"/>
    <property type="match status" value="1"/>
</dbReference>
<dbReference type="Pfam" id="PF01183">
    <property type="entry name" value="Glyco_hydro_25"/>
    <property type="match status" value="1"/>
</dbReference>
<keyword evidence="2 5" id="KW-0378">Hydrolase</keyword>
<dbReference type="SMART" id="SM00641">
    <property type="entry name" value="Glyco_25"/>
    <property type="match status" value="1"/>
</dbReference>